<evidence type="ECO:0000313" key="2">
    <source>
        <dbReference type="Proteomes" id="UP000231263"/>
    </source>
</evidence>
<protein>
    <submittedName>
        <fullName evidence="1">Uncharacterized protein</fullName>
    </submittedName>
</protein>
<comment type="caution">
    <text evidence="1">The sequence shown here is derived from an EMBL/GenBank/DDBJ whole genome shotgun (WGS) entry which is preliminary data.</text>
</comment>
<proteinExistence type="predicted"/>
<sequence length="68" mass="7181">MNNNILSILAVVVTLLTAWLVISLASGQNSVIVAPSPAPVRTEEAGSSEVEMSVFIPTETLSTKVDIR</sequence>
<organism evidence="1 2">
    <name type="scientific">Candidatus Uhrbacteria bacterium CG_4_9_14_3_um_filter_41_35</name>
    <dbReference type="NCBI Taxonomy" id="1975034"/>
    <lineage>
        <taxon>Bacteria</taxon>
        <taxon>Candidatus Uhriibacteriota</taxon>
    </lineage>
</organism>
<evidence type="ECO:0000313" key="1">
    <source>
        <dbReference type="EMBL" id="PJA46859.1"/>
    </source>
</evidence>
<dbReference type="EMBL" id="PFWT01000007">
    <property type="protein sequence ID" value="PJA46859.1"/>
    <property type="molecule type" value="Genomic_DNA"/>
</dbReference>
<name>A0A2M7XG73_9BACT</name>
<gene>
    <name evidence="1" type="ORF">CO173_01395</name>
</gene>
<reference evidence="2" key="1">
    <citation type="submission" date="2017-09" db="EMBL/GenBank/DDBJ databases">
        <title>Depth-based differentiation of microbial function through sediment-hosted aquifers and enrichment of novel symbionts in the deep terrestrial subsurface.</title>
        <authorList>
            <person name="Probst A.J."/>
            <person name="Ladd B."/>
            <person name="Jarett J.K."/>
            <person name="Geller-Mcgrath D.E."/>
            <person name="Sieber C.M.K."/>
            <person name="Emerson J.B."/>
            <person name="Anantharaman K."/>
            <person name="Thomas B.C."/>
            <person name="Malmstrom R."/>
            <person name="Stieglmeier M."/>
            <person name="Klingl A."/>
            <person name="Woyke T."/>
            <person name="Ryan C.M."/>
            <person name="Banfield J.F."/>
        </authorList>
    </citation>
    <scope>NUCLEOTIDE SEQUENCE [LARGE SCALE GENOMIC DNA]</scope>
</reference>
<dbReference type="Proteomes" id="UP000231263">
    <property type="component" value="Unassembled WGS sequence"/>
</dbReference>
<dbReference type="AlphaFoldDB" id="A0A2M7XG73"/>
<accession>A0A2M7XG73</accession>